<evidence type="ECO:0000313" key="3">
    <source>
        <dbReference type="Proteomes" id="UP000297564"/>
    </source>
</evidence>
<dbReference type="EMBL" id="SMLL01000005">
    <property type="protein sequence ID" value="TFY98496.1"/>
    <property type="molecule type" value="Genomic_DNA"/>
</dbReference>
<evidence type="ECO:0000313" key="2">
    <source>
        <dbReference type="EMBL" id="TFY98496.1"/>
    </source>
</evidence>
<proteinExistence type="predicted"/>
<dbReference type="AlphaFoldDB" id="A0A4Z0BGQ6"/>
<dbReference type="RefSeq" id="WP_135285647.1">
    <property type="nucleotide sequence ID" value="NZ_SMLL01000005.1"/>
</dbReference>
<name>A0A4Z0BGQ6_9BURK</name>
<accession>A0A4Z0BGQ6</accession>
<comment type="caution">
    <text evidence="2">The sequence shown here is derived from an EMBL/GenBank/DDBJ whole genome shotgun (WGS) entry which is preliminary data.</text>
</comment>
<protein>
    <submittedName>
        <fullName evidence="2">DUF4148 domain-containing protein</fullName>
    </submittedName>
</protein>
<feature type="chain" id="PRO_5021353986" evidence="1">
    <location>
        <begin position="21"/>
        <end position="115"/>
    </location>
</feature>
<feature type="signal peptide" evidence="1">
    <location>
        <begin position="1"/>
        <end position="20"/>
    </location>
</feature>
<keyword evidence="1" id="KW-0732">Signal</keyword>
<reference evidence="2 3" key="1">
    <citation type="submission" date="2019-03" db="EMBL/GenBank/DDBJ databases">
        <title>Ramlibacter rhizophilus CCTCC AB2015357, whole genome shotgun sequence.</title>
        <authorList>
            <person name="Zhang X."/>
            <person name="Feng G."/>
            <person name="Zhu H."/>
        </authorList>
    </citation>
    <scope>NUCLEOTIDE SEQUENCE [LARGE SCALE GENOMIC DNA]</scope>
    <source>
        <strain evidence="2 3">CCTCC AB2015357</strain>
    </source>
</reference>
<organism evidence="2 3">
    <name type="scientific">Ramlibacter rhizophilus</name>
    <dbReference type="NCBI Taxonomy" id="1781167"/>
    <lineage>
        <taxon>Bacteria</taxon>
        <taxon>Pseudomonadati</taxon>
        <taxon>Pseudomonadota</taxon>
        <taxon>Betaproteobacteria</taxon>
        <taxon>Burkholderiales</taxon>
        <taxon>Comamonadaceae</taxon>
        <taxon>Ramlibacter</taxon>
    </lineage>
</organism>
<keyword evidence="3" id="KW-1185">Reference proteome</keyword>
<dbReference type="InterPro" id="IPR025421">
    <property type="entry name" value="DUF4148"/>
</dbReference>
<dbReference type="Proteomes" id="UP000297564">
    <property type="component" value="Unassembled WGS sequence"/>
</dbReference>
<dbReference type="PROSITE" id="PS51257">
    <property type="entry name" value="PROKAR_LIPOPROTEIN"/>
    <property type="match status" value="1"/>
</dbReference>
<sequence length="115" mass="12442">MNTKHLAIAAAVAACTAAWAEGPIVADAGLAPSLSRAEVMADYAQFKKAGGNPWSASYDYRRTFKSDLSRADVRRDWRSARDEAHALAAEDSGSDYLARSYRGPMQFTRMGAPAQ</sequence>
<dbReference type="Pfam" id="PF13663">
    <property type="entry name" value="DUF4148"/>
    <property type="match status" value="1"/>
</dbReference>
<evidence type="ECO:0000256" key="1">
    <source>
        <dbReference type="SAM" id="SignalP"/>
    </source>
</evidence>
<gene>
    <name evidence="2" type="ORF">EZ242_13205</name>
</gene>